<reference evidence="2 3" key="1">
    <citation type="journal article" date="2019" name="Int. J. Syst. Evol. Microbiol.">
        <title>The Global Catalogue of Microorganisms (GCM) 10K type strain sequencing project: providing services to taxonomists for standard genome sequencing and annotation.</title>
        <authorList>
            <consortium name="The Broad Institute Genomics Platform"/>
            <consortium name="The Broad Institute Genome Sequencing Center for Infectious Disease"/>
            <person name="Wu L."/>
            <person name="Ma J."/>
        </authorList>
    </citation>
    <scope>NUCLEOTIDE SEQUENCE [LARGE SCALE GENOMIC DNA]</scope>
    <source>
        <strain evidence="2 3">JCM 15478</strain>
    </source>
</reference>
<dbReference type="EMBL" id="BAAAPE010000012">
    <property type="protein sequence ID" value="GAA2085041.1"/>
    <property type="molecule type" value="Genomic_DNA"/>
</dbReference>
<proteinExistence type="predicted"/>
<evidence type="ECO:0000256" key="1">
    <source>
        <dbReference type="SAM" id="MobiDB-lite"/>
    </source>
</evidence>
<gene>
    <name evidence="2" type="ORF">GCM10009801_46540</name>
</gene>
<sequence length="75" mass="8397">MPPPRLLLPNPLGAGAAGRTATRKRVAVLDRGRSCWRRIPVRHTPKSRNPDLPDPNGNRAARRAAEREAKKRDKK</sequence>
<organism evidence="2 3">
    <name type="scientific">Streptomyces albiaxialis</name>
    <dbReference type="NCBI Taxonomy" id="329523"/>
    <lineage>
        <taxon>Bacteria</taxon>
        <taxon>Bacillati</taxon>
        <taxon>Actinomycetota</taxon>
        <taxon>Actinomycetes</taxon>
        <taxon>Kitasatosporales</taxon>
        <taxon>Streptomycetaceae</taxon>
        <taxon>Streptomyces</taxon>
    </lineage>
</organism>
<feature type="region of interest" description="Disordered" evidence="1">
    <location>
        <begin position="39"/>
        <end position="75"/>
    </location>
</feature>
<evidence type="ECO:0000313" key="3">
    <source>
        <dbReference type="Proteomes" id="UP001500016"/>
    </source>
</evidence>
<accession>A0ABN2W7G9</accession>
<name>A0ABN2W7G9_9ACTN</name>
<feature type="compositionally biased region" description="Basic and acidic residues" evidence="1">
    <location>
        <begin position="63"/>
        <end position="75"/>
    </location>
</feature>
<evidence type="ECO:0000313" key="2">
    <source>
        <dbReference type="EMBL" id="GAA2085041.1"/>
    </source>
</evidence>
<comment type="caution">
    <text evidence="2">The sequence shown here is derived from an EMBL/GenBank/DDBJ whole genome shotgun (WGS) entry which is preliminary data.</text>
</comment>
<feature type="region of interest" description="Disordered" evidence="1">
    <location>
        <begin position="1"/>
        <end position="26"/>
    </location>
</feature>
<keyword evidence="3" id="KW-1185">Reference proteome</keyword>
<protein>
    <submittedName>
        <fullName evidence="2">Uncharacterized protein</fullName>
    </submittedName>
</protein>
<feature type="compositionally biased region" description="Low complexity" evidence="1">
    <location>
        <begin position="7"/>
        <end position="20"/>
    </location>
</feature>
<dbReference type="Proteomes" id="UP001500016">
    <property type="component" value="Unassembled WGS sequence"/>
</dbReference>